<dbReference type="SUPFAM" id="SSF55347">
    <property type="entry name" value="Glyceraldehyde-3-phosphate dehydrogenase-like, C-terminal domain"/>
    <property type="match status" value="1"/>
</dbReference>
<feature type="domain" description="Gal80p-like C-terminal" evidence="2">
    <location>
        <begin position="151"/>
        <end position="303"/>
    </location>
</feature>
<dbReference type="InterPro" id="IPR051317">
    <property type="entry name" value="Gfo/Idh/MocA_oxidoreduct"/>
</dbReference>
<dbReference type="PANTHER" id="PTHR43708">
    <property type="entry name" value="CONSERVED EXPRESSED OXIDOREDUCTASE (EUROFUNG)"/>
    <property type="match status" value="1"/>
</dbReference>
<name>A0AAW0CHQ1_9AGAR</name>
<dbReference type="GO" id="GO:0000166">
    <property type="term" value="F:nucleotide binding"/>
    <property type="evidence" value="ECO:0007669"/>
    <property type="project" value="InterPro"/>
</dbReference>
<dbReference type="PANTHER" id="PTHR43708:SF1">
    <property type="entry name" value="GALACTOSE_LACTOSE METABOLISM REGULATORY PROTEIN GAL80"/>
    <property type="match status" value="1"/>
</dbReference>
<dbReference type="InterPro" id="IPR036291">
    <property type="entry name" value="NAD(P)-bd_dom_sf"/>
</dbReference>
<gene>
    <name evidence="3" type="primary">GAL80_2</name>
    <name evidence="3" type="ORF">VNI00_011068</name>
</gene>
<accession>A0AAW0CHQ1</accession>
<evidence type="ECO:0000313" key="4">
    <source>
        <dbReference type="Proteomes" id="UP001383192"/>
    </source>
</evidence>
<feature type="domain" description="Gfo/Idh/MocA-like oxidoreductase N-terminal" evidence="1">
    <location>
        <begin position="7"/>
        <end position="140"/>
    </location>
</feature>
<dbReference type="SUPFAM" id="SSF51735">
    <property type="entry name" value="NAD(P)-binding Rossmann-fold domains"/>
    <property type="match status" value="1"/>
</dbReference>
<evidence type="ECO:0000259" key="1">
    <source>
        <dbReference type="Pfam" id="PF01408"/>
    </source>
</evidence>
<dbReference type="Proteomes" id="UP001383192">
    <property type="component" value="Unassembled WGS sequence"/>
</dbReference>
<organism evidence="3 4">
    <name type="scientific">Paramarasmius palmivorus</name>
    <dbReference type="NCBI Taxonomy" id="297713"/>
    <lineage>
        <taxon>Eukaryota</taxon>
        <taxon>Fungi</taxon>
        <taxon>Dikarya</taxon>
        <taxon>Basidiomycota</taxon>
        <taxon>Agaricomycotina</taxon>
        <taxon>Agaricomycetes</taxon>
        <taxon>Agaricomycetidae</taxon>
        <taxon>Agaricales</taxon>
        <taxon>Marasmiineae</taxon>
        <taxon>Marasmiaceae</taxon>
        <taxon>Paramarasmius</taxon>
    </lineage>
</organism>
<comment type="caution">
    <text evidence="3">The sequence shown here is derived from an EMBL/GenBank/DDBJ whole genome shotgun (WGS) entry which is preliminary data.</text>
</comment>
<dbReference type="Pfam" id="PF22685">
    <property type="entry name" value="Gal80p_C-like"/>
    <property type="match status" value="1"/>
</dbReference>
<proteinExistence type="predicted"/>
<dbReference type="AlphaFoldDB" id="A0AAW0CHQ1"/>
<dbReference type="Gene3D" id="3.30.360.10">
    <property type="entry name" value="Dihydrodipicolinate Reductase, domain 2"/>
    <property type="match status" value="1"/>
</dbReference>
<dbReference type="InterPro" id="IPR000683">
    <property type="entry name" value="Gfo/Idh/MocA-like_OxRdtase_N"/>
</dbReference>
<keyword evidence="4" id="KW-1185">Reference proteome</keyword>
<dbReference type="Gene3D" id="3.40.50.720">
    <property type="entry name" value="NAD(P)-binding Rossmann-like Domain"/>
    <property type="match status" value="1"/>
</dbReference>
<evidence type="ECO:0000313" key="3">
    <source>
        <dbReference type="EMBL" id="KAK7037576.1"/>
    </source>
</evidence>
<dbReference type="InterPro" id="IPR055080">
    <property type="entry name" value="Gal80p-like_C"/>
</dbReference>
<reference evidence="3 4" key="1">
    <citation type="submission" date="2024-01" db="EMBL/GenBank/DDBJ databases">
        <title>A draft genome for a cacao thread blight-causing isolate of Paramarasmius palmivorus.</title>
        <authorList>
            <person name="Baruah I.K."/>
            <person name="Bukari Y."/>
            <person name="Amoako-Attah I."/>
            <person name="Meinhardt L.W."/>
            <person name="Bailey B.A."/>
            <person name="Cohen S.P."/>
        </authorList>
    </citation>
    <scope>NUCLEOTIDE SEQUENCE [LARGE SCALE GENOMIC DNA]</scope>
    <source>
        <strain evidence="3 4">GH-12</strain>
    </source>
</reference>
<evidence type="ECO:0000259" key="2">
    <source>
        <dbReference type="Pfam" id="PF22685"/>
    </source>
</evidence>
<dbReference type="Pfam" id="PF01408">
    <property type="entry name" value="GFO_IDH_MocA"/>
    <property type="match status" value="1"/>
</dbReference>
<protein>
    <submittedName>
        <fullName evidence="3">Transcription regulator gal80</fullName>
    </submittedName>
</protein>
<dbReference type="EMBL" id="JAYKXP010000046">
    <property type="protein sequence ID" value="KAK7037576.1"/>
    <property type="molecule type" value="Genomic_DNA"/>
</dbReference>
<sequence length="374" mass="39650">MSNKPIRLGFIGLSTHGWASMALVPPLLQAPLSSKYSLVAVSTSNADSAAASAQKYTELKAAGSSGGDAPVKAYHGPASQIASDPDVDMIAVAINSTFQKEAALSAIEAGKDVFIEWPVGRSLQETQELADAAKRKGVRSLIGAQTRLSGYVDTIKEIIDSGKLGKIVSTSFIGSYPRELLMWGPQVSTSHAYALSASNGVTLLEVGGGHLIDMFAYVFGPIQLSSISTGLFKNQYPTAELVDPSTRQPTGEVRKQETPHQLAFSGSFASGSVFNAHVRGALPASSTSFTWIIDGENGSLKVEENAPFVMSSKPDVHLNGEKVEIKEETPFQKIARAWEDFADGTGKATTLEDALNTKEVLEEIKKSAVAQGLC</sequence>